<protein>
    <submittedName>
        <fullName evidence="1">SRPBCC family protein</fullName>
    </submittedName>
</protein>
<reference evidence="1" key="1">
    <citation type="submission" date="2021-04" db="EMBL/GenBank/DDBJ databases">
        <title>Pseudonocardia sp. nov., isolated from sandy soil of mangrove forest.</title>
        <authorList>
            <person name="Zan Z."/>
            <person name="Huang R."/>
            <person name="Liu W."/>
        </authorList>
    </citation>
    <scope>NUCLEOTIDE SEQUENCE</scope>
    <source>
        <strain evidence="1">S2-4</strain>
    </source>
</reference>
<keyword evidence="2" id="KW-1185">Reference proteome</keyword>
<name>A0ABT1ABJ2_9PSEU</name>
<evidence type="ECO:0000313" key="2">
    <source>
        <dbReference type="Proteomes" id="UP001165283"/>
    </source>
</evidence>
<dbReference type="EMBL" id="JAGSOV010000082">
    <property type="protein sequence ID" value="MCO1660373.1"/>
    <property type="molecule type" value="Genomic_DNA"/>
</dbReference>
<gene>
    <name evidence="1" type="ORF">KDL28_35470</name>
</gene>
<organism evidence="1 2">
    <name type="scientific">Pseudonocardia humida</name>
    <dbReference type="NCBI Taxonomy" id="2800819"/>
    <lineage>
        <taxon>Bacteria</taxon>
        <taxon>Bacillati</taxon>
        <taxon>Actinomycetota</taxon>
        <taxon>Actinomycetes</taxon>
        <taxon>Pseudonocardiales</taxon>
        <taxon>Pseudonocardiaceae</taxon>
        <taxon>Pseudonocardia</taxon>
    </lineage>
</organism>
<dbReference type="InterPro" id="IPR023393">
    <property type="entry name" value="START-like_dom_sf"/>
</dbReference>
<accession>A0ABT1ABJ2</accession>
<evidence type="ECO:0000313" key="1">
    <source>
        <dbReference type="EMBL" id="MCO1660373.1"/>
    </source>
</evidence>
<sequence length="131" mass="14334">MFESRHLSISIARPWREVYDFAVAPANLPQWAAGLAGSTVELIDGDWVTDSPMGRVKVAFAEANEFGVLDHDVTLPTGEVVTNPVRVFANGDGCDVVFSVRRRDGMSEADLDRDAGVVQEDLRTLRALMEA</sequence>
<dbReference type="Proteomes" id="UP001165283">
    <property type="component" value="Unassembled WGS sequence"/>
</dbReference>
<proteinExistence type="predicted"/>
<comment type="caution">
    <text evidence="1">The sequence shown here is derived from an EMBL/GenBank/DDBJ whole genome shotgun (WGS) entry which is preliminary data.</text>
</comment>
<dbReference type="Gene3D" id="3.30.530.20">
    <property type="match status" value="1"/>
</dbReference>
<dbReference type="SUPFAM" id="SSF55961">
    <property type="entry name" value="Bet v1-like"/>
    <property type="match status" value="1"/>
</dbReference>
<dbReference type="RefSeq" id="WP_252445841.1">
    <property type="nucleotide sequence ID" value="NZ_JAGSOV010000082.1"/>
</dbReference>